<dbReference type="OrthoDB" id="9801421at2"/>
<dbReference type="InterPro" id="IPR001375">
    <property type="entry name" value="Peptidase_S9_cat"/>
</dbReference>
<comment type="similarity">
    <text evidence="1">Belongs to the peptidase S9A family.</text>
</comment>
<sequence>MLALLGDPFFYLHQSIAAPVIRLWIEKQNQASMNALANVSISNSSLVVMDKIASDASVKKRFVTSAAFISSDDLTSGCQLFVMQSPAAQGQTISTRSLQNTDNGVCDQQISGFHFSDDDKQLVLELKHVLTEAREIILYARSGEKYQLTNRVAGRLVRPRSFTADHAILFYDTSEMRDRSCVIMQLQDSAWKCALSKADLPANAPGTAVAMFRARNTRQSWVIISAYLHDAGKVYQFDSIKGRSRFRDTGIDGVDQLAATHEGFIYADSIPSDELKTARKIRLQLYLPDQAINSLLSAAETQLDWSGYGSGAFVLLRDHSGNKLWAANDTGLQQLPLSPSLQQEKQLALSNLHYGMQPRVRIENEAGESSDGWIDARGNFVELAYSKFPFELRIEKFLAQSRDGTLVPCTWIAKKSSAQAIPGIVRVYGAYGAVLKGEVDALSAAVLENQIGYLLAHVRGGGEQGKFWENAGKAKNKENTIFDTQACMQAGMEKQLIQKGKILLQGSSAGAIPAMLTALRNPDVVAGAWLDTPYLDGSGSHHNLPEDNEEYGDVAKENEFNQRKKLTPYLQLLTPGQSSGRFLLTCGAQDKITPAWHCTKTHAAIKRYPPNKASFLWVSNTTHFIGNPYSVEERDKNKIALQFILGTLQR</sequence>
<keyword evidence="4" id="KW-1185">Reference proteome</keyword>
<dbReference type="AlphaFoldDB" id="A0A318IMS6"/>
<feature type="domain" description="Peptidase S9 prolyl oligopeptidase catalytic" evidence="2">
    <location>
        <begin position="445"/>
        <end position="633"/>
    </location>
</feature>
<dbReference type="GO" id="GO:0006508">
    <property type="term" value="P:proteolysis"/>
    <property type="evidence" value="ECO:0007669"/>
    <property type="project" value="InterPro"/>
</dbReference>
<protein>
    <submittedName>
        <fullName evidence="3">Prolyl oligopeptidase family protein</fullName>
    </submittedName>
</protein>
<comment type="caution">
    <text evidence="3">The sequence shown here is derived from an EMBL/GenBank/DDBJ whole genome shotgun (WGS) entry which is preliminary data.</text>
</comment>
<dbReference type="Gene3D" id="2.130.10.120">
    <property type="entry name" value="Prolyl oligopeptidase, N-terminal domain"/>
    <property type="match status" value="1"/>
</dbReference>
<name>A0A318IMS6_9BURK</name>
<dbReference type="InterPro" id="IPR002470">
    <property type="entry name" value="Peptidase_S9A"/>
</dbReference>
<dbReference type="Proteomes" id="UP000247792">
    <property type="component" value="Unassembled WGS sequence"/>
</dbReference>
<reference evidence="3 4" key="1">
    <citation type="submission" date="2018-05" db="EMBL/GenBank/DDBJ databases">
        <title>Genomic Encyclopedia of Type Strains, Phase IV (KMG-IV): sequencing the most valuable type-strain genomes for metagenomic binning, comparative biology and taxonomic classification.</title>
        <authorList>
            <person name="Goeker M."/>
        </authorList>
    </citation>
    <scope>NUCLEOTIDE SEQUENCE [LARGE SCALE GENOMIC DNA]</scope>
    <source>
        <strain evidence="3 4">DSM 19792</strain>
    </source>
</reference>
<dbReference type="Gene3D" id="3.40.50.1820">
    <property type="entry name" value="alpha/beta hydrolase"/>
    <property type="match status" value="1"/>
</dbReference>
<evidence type="ECO:0000259" key="2">
    <source>
        <dbReference type="Pfam" id="PF00326"/>
    </source>
</evidence>
<proteinExistence type="inferred from homology"/>
<gene>
    <name evidence="3" type="ORF">DFR42_12146</name>
</gene>
<dbReference type="PANTHER" id="PTHR11757:SF19">
    <property type="entry name" value="PROLYL ENDOPEPTIDASE-LIKE"/>
    <property type="match status" value="1"/>
</dbReference>
<dbReference type="InterPro" id="IPR029058">
    <property type="entry name" value="AB_hydrolase_fold"/>
</dbReference>
<organism evidence="3 4">
    <name type="scientific">Undibacterium pigrum</name>
    <dbReference type="NCBI Taxonomy" id="401470"/>
    <lineage>
        <taxon>Bacteria</taxon>
        <taxon>Pseudomonadati</taxon>
        <taxon>Pseudomonadota</taxon>
        <taxon>Betaproteobacteria</taxon>
        <taxon>Burkholderiales</taxon>
        <taxon>Oxalobacteraceae</taxon>
        <taxon>Undibacterium</taxon>
    </lineage>
</organism>
<accession>A0A318IMS6</accession>
<dbReference type="EMBL" id="QJKB01000021">
    <property type="protein sequence ID" value="PXX35311.1"/>
    <property type="molecule type" value="Genomic_DNA"/>
</dbReference>
<dbReference type="SUPFAM" id="SSF53474">
    <property type="entry name" value="alpha/beta-Hydrolases"/>
    <property type="match status" value="1"/>
</dbReference>
<dbReference type="PRINTS" id="PR00862">
    <property type="entry name" value="PROLIGOPTASE"/>
</dbReference>
<evidence type="ECO:0000313" key="4">
    <source>
        <dbReference type="Proteomes" id="UP000247792"/>
    </source>
</evidence>
<evidence type="ECO:0000256" key="1">
    <source>
        <dbReference type="ARBA" id="ARBA00005228"/>
    </source>
</evidence>
<dbReference type="GO" id="GO:0004252">
    <property type="term" value="F:serine-type endopeptidase activity"/>
    <property type="evidence" value="ECO:0007669"/>
    <property type="project" value="InterPro"/>
</dbReference>
<dbReference type="Pfam" id="PF00326">
    <property type="entry name" value="Peptidase_S9"/>
    <property type="match status" value="1"/>
</dbReference>
<evidence type="ECO:0000313" key="3">
    <source>
        <dbReference type="EMBL" id="PXX35311.1"/>
    </source>
</evidence>
<dbReference type="InterPro" id="IPR051543">
    <property type="entry name" value="Serine_Peptidase_S9A"/>
</dbReference>
<dbReference type="PANTHER" id="PTHR11757">
    <property type="entry name" value="PROTEASE FAMILY S9A OLIGOPEPTIDASE"/>
    <property type="match status" value="1"/>
</dbReference>